<dbReference type="GO" id="GO:0006564">
    <property type="term" value="P:L-serine biosynthetic process"/>
    <property type="evidence" value="ECO:0007669"/>
    <property type="project" value="UniProtKB-KW"/>
</dbReference>
<reference evidence="13 15" key="2">
    <citation type="submission" date="2020-07" db="EMBL/GenBank/DDBJ databases">
        <title>MOT database genomes.</title>
        <authorList>
            <person name="Joseph S."/>
            <person name="Aduse-Opoku J."/>
            <person name="Hashim A."/>
            <person name="Wade W."/>
            <person name="Curtis M."/>
        </authorList>
    </citation>
    <scope>NUCLEOTIDE SEQUENCE [LARGE SCALE GENOMIC DNA]</scope>
    <source>
        <strain evidence="13 15">STR</strain>
    </source>
</reference>
<comment type="pathway">
    <text evidence="2">Amino-acid biosynthesis; L-serine biosynthesis; L-serine from 3-phospho-D-glycerate: step 3/3.</text>
</comment>
<proteinExistence type="inferred from homology"/>
<comment type="caution">
    <text evidence="12">The sequence shown here is derived from an EMBL/GenBank/DDBJ whole genome shotgun (WGS) entry which is preliminary data.</text>
</comment>
<gene>
    <name evidence="12" type="ORF">E5983_07355</name>
    <name evidence="13" type="ORF">HZY94_00390</name>
</gene>
<keyword evidence="8" id="KW-0460">Magnesium</keyword>
<keyword evidence="5" id="KW-0028">Amino-acid biosynthesis</keyword>
<evidence type="ECO:0000313" key="14">
    <source>
        <dbReference type="Proteomes" id="UP000461595"/>
    </source>
</evidence>
<dbReference type="InterPro" id="IPR036412">
    <property type="entry name" value="HAD-like_sf"/>
</dbReference>
<dbReference type="GO" id="GO:0036424">
    <property type="term" value="F:L-phosphoserine phosphatase activity"/>
    <property type="evidence" value="ECO:0007669"/>
    <property type="project" value="TreeGrafter"/>
</dbReference>
<evidence type="ECO:0000256" key="5">
    <source>
        <dbReference type="ARBA" id="ARBA00022605"/>
    </source>
</evidence>
<evidence type="ECO:0000256" key="8">
    <source>
        <dbReference type="ARBA" id="ARBA00022842"/>
    </source>
</evidence>
<evidence type="ECO:0000256" key="3">
    <source>
        <dbReference type="ARBA" id="ARBA00009184"/>
    </source>
</evidence>
<dbReference type="Gene3D" id="3.40.50.1000">
    <property type="entry name" value="HAD superfamily/HAD-like"/>
    <property type="match status" value="1"/>
</dbReference>
<dbReference type="SUPFAM" id="SSF56784">
    <property type="entry name" value="HAD-like"/>
    <property type="match status" value="1"/>
</dbReference>
<keyword evidence="9" id="KW-0718">Serine biosynthesis</keyword>
<dbReference type="EMBL" id="WSRS01000072">
    <property type="protein sequence ID" value="MVX59448.1"/>
    <property type="molecule type" value="Genomic_DNA"/>
</dbReference>
<dbReference type="Proteomes" id="UP000589521">
    <property type="component" value="Unassembled WGS sequence"/>
</dbReference>
<dbReference type="PANTHER" id="PTHR43344:SF2">
    <property type="entry name" value="PHOSPHOSERINE PHOSPHATASE"/>
    <property type="match status" value="1"/>
</dbReference>
<dbReference type="EC" id="3.1.3.3" evidence="4"/>
<evidence type="ECO:0000256" key="9">
    <source>
        <dbReference type="ARBA" id="ARBA00023299"/>
    </source>
</evidence>
<sequence>MRKYGMLVVCGLALTLGACQSQEKEAAKPKGAEMSLQQKEKKEDSILLEGNWKPEIHQRLQKLIEEYGVKSSAYDKDQKPYAVFDWDNTTVINDIGEATLTYQIEHLAFKMTPDAFEAAIRKDVPLETFGEELRNKEGQDVSIEEIAADLRSDYEYLYSQYKGFEGDKSLEAVKKSNEYKDFSSKLRYLYEAIGDTFSSDISYPWVTYLYAGMTSEEVQELAKKSIEVAHGEELTKETWTSPESLKGQAGQVSVDFKRGVRSVPEMQNLYQTLMANGIDVYVNSASYIDVIIPYATSKELGYGVPEDHVYAMRLAKDEEGKIQAQLDENYPQTQGEGKTETINNFMAVHHGGQAPLLIGGDSNGDYAMLKDFPDLQVGLIFNLLRDPEKGIGLLATEAINTMDQEERLYYLQGRDENKGVLRKSSETVKLSEKEARLQK</sequence>
<dbReference type="PANTHER" id="PTHR43344">
    <property type="entry name" value="PHOSPHOSERINE PHOSPHATASE"/>
    <property type="match status" value="1"/>
</dbReference>
<dbReference type="AlphaFoldDB" id="A0A7X3G975"/>
<organism evidence="12 14">
    <name type="scientific">Streptococcus danieliae</name>
    <dbReference type="NCBI Taxonomy" id="747656"/>
    <lineage>
        <taxon>Bacteria</taxon>
        <taxon>Bacillati</taxon>
        <taxon>Bacillota</taxon>
        <taxon>Bacilli</taxon>
        <taxon>Lactobacillales</taxon>
        <taxon>Streptococcaceae</taxon>
        <taxon>Streptococcus</taxon>
    </lineage>
</organism>
<dbReference type="Gene3D" id="1.20.1440.320">
    <property type="match status" value="1"/>
</dbReference>
<dbReference type="RefSeq" id="WP_160333224.1">
    <property type="nucleotide sequence ID" value="NZ_CATKDJ010000123.1"/>
</dbReference>
<comment type="cofactor">
    <cofactor evidence="1">
        <name>Mg(2+)</name>
        <dbReference type="ChEBI" id="CHEBI:18420"/>
    </cofactor>
</comment>
<comment type="similarity">
    <text evidence="3">Belongs to the HAD-like hydrolase superfamily. SerB family.</text>
</comment>
<dbReference type="GO" id="GO:0000287">
    <property type="term" value="F:magnesium ion binding"/>
    <property type="evidence" value="ECO:0007669"/>
    <property type="project" value="TreeGrafter"/>
</dbReference>
<evidence type="ECO:0000256" key="7">
    <source>
        <dbReference type="ARBA" id="ARBA00022801"/>
    </source>
</evidence>
<keyword evidence="7 12" id="KW-0378">Hydrolase</keyword>
<comment type="catalytic activity">
    <reaction evidence="11">
        <text>O-phospho-D-serine + H2O = D-serine + phosphate</text>
        <dbReference type="Rhea" id="RHEA:24873"/>
        <dbReference type="ChEBI" id="CHEBI:15377"/>
        <dbReference type="ChEBI" id="CHEBI:35247"/>
        <dbReference type="ChEBI" id="CHEBI:43474"/>
        <dbReference type="ChEBI" id="CHEBI:58680"/>
        <dbReference type="EC" id="3.1.3.3"/>
    </reaction>
</comment>
<evidence type="ECO:0000256" key="1">
    <source>
        <dbReference type="ARBA" id="ARBA00001946"/>
    </source>
</evidence>
<evidence type="ECO:0000256" key="6">
    <source>
        <dbReference type="ARBA" id="ARBA00022723"/>
    </source>
</evidence>
<dbReference type="InterPro" id="IPR023214">
    <property type="entry name" value="HAD_sf"/>
</dbReference>
<dbReference type="OrthoDB" id="1633110at2"/>
<evidence type="ECO:0000313" key="12">
    <source>
        <dbReference type="EMBL" id="MVX59448.1"/>
    </source>
</evidence>
<dbReference type="EMBL" id="JACBXX010000022">
    <property type="protein sequence ID" value="NYS95677.1"/>
    <property type="molecule type" value="Genomic_DNA"/>
</dbReference>
<evidence type="ECO:0000313" key="13">
    <source>
        <dbReference type="EMBL" id="NYS95677.1"/>
    </source>
</evidence>
<reference evidence="12 14" key="1">
    <citation type="submission" date="2019-12" db="EMBL/GenBank/DDBJ databases">
        <title>Microbes associate with the intestines of laboratory mice.</title>
        <authorList>
            <person name="Navarre W."/>
            <person name="Wong E."/>
        </authorList>
    </citation>
    <scope>NUCLEOTIDE SEQUENCE [LARGE SCALE GENOMIC DNA]</scope>
    <source>
        <strain evidence="12 14">NM51_B2-22</strain>
    </source>
</reference>
<evidence type="ECO:0000256" key="11">
    <source>
        <dbReference type="ARBA" id="ARBA00048523"/>
    </source>
</evidence>
<dbReference type="PROSITE" id="PS51257">
    <property type="entry name" value="PROKAR_LIPOPROTEIN"/>
    <property type="match status" value="1"/>
</dbReference>
<name>A0A7X3G975_9STRE</name>
<protein>
    <recommendedName>
        <fullName evidence="4">phosphoserine phosphatase</fullName>
        <ecNumber evidence="4">3.1.3.3</ecNumber>
    </recommendedName>
</protein>
<accession>A0A7X3G975</accession>
<keyword evidence="6" id="KW-0479">Metal-binding</keyword>
<dbReference type="Proteomes" id="UP000461595">
    <property type="component" value="Unassembled WGS sequence"/>
</dbReference>
<dbReference type="GO" id="GO:0005737">
    <property type="term" value="C:cytoplasm"/>
    <property type="evidence" value="ECO:0007669"/>
    <property type="project" value="TreeGrafter"/>
</dbReference>
<evidence type="ECO:0000256" key="10">
    <source>
        <dbReference type="ARBA" id="ARBA00048138"/>
    </source>
</evidence>
<evidence type="ECO:0000256" key="4">
    <source>
        <dbReference type="ARBA" id="ARBA00012640"/>
    </source>
</evidence>
<dbReference type="InterPro" id="IPR050582">
    <property type="entry name" value="HAD-like_SerB"/>
</dbReference>
<evidence type="ECO:0000313" key="15">
    <source>
        <dbReference type="Proteomes" id="UP000589521"/>
    </source>
</evidence>
<evidence type="ECO:0000256" key="2">
    <source>
        <dbReference type="ARBA" id="ARBA00005135"/>
    </source>
</evidence>
<comment type="catalytic activity">
    <reaction evidence="10">
        <text>O-phospho-L-serine + H2O = L-serine + phosphate</text>
        <dbReference type="Rhea" id="RHEA:21208"/>
        <dbReference type="ChEBI" id="CHEBI:15377"/>
        <dbReference type="ChEBI" id="CHEBI:33384"/>
        <dbReference type="ChEBI" id="CHEBI:43474"/>
        <dbReference type="ChEBI" id="CHEBI:57524"/>
        <dbReference type="EC" id="3.1.3.3"/>
    </reaction>
</comment>